<dbReference type="AlphaFoldDB" id="A0A381XD91"/>
<evidence type="ECO:0000256" key="1">
    <source>
        <dbReference type="SAM" id="Phobius"/>
    </source>
</evidence>
<evidence type="ECO:0000313" key="2">
    <source>
        <dbReference type="EMBL" id="SVA62147.1"/>
    </source>
</evidence>
<organism evidence="2">
    <name type="scientific">marine metagenome</name>
    <dbReference type="NCBI Taxonomy" id="408172"/>
    <lineage>
        <taxon>unclassified sequences</taxon>
        <taxon>metagenomes</taxon>
        <taxon>ecological metagenomes</taxon>
    </lineage>
</organism>
<gene>
    <name evidence="2" type="ORF">METZ01_LOCUS115001</name>
</gene>
<feature type="transmembrane region" description="Helical" evidence="1">
    <location>
        <begin position="6"/>
        <end position="23"/>
    </location>
</feature>
<sequence>ILQWATGVVVAFALGYVALLIYASRALQNANARITRAGLVVLSHKEENGAYPDDLSELEKGEWIDSFTGKPLVYKTSSSGFAVYSLGENQVDDNGTEIDPEKEDKGDIVWRYAE</sequence>
<keyword evidence="1" id="KW-0472">Membrane</keyword>
<feature type="non-terminal residue" evidence="2">
    <location>
        <position position="1"/>
    </location>
</feature>
<dbReference type="EMBL" id="UINC01014596">
    <property type="protein sequence ID" value="SVA62147.1"/>
    <property type="molecule type" value="Genomic_DNA"/>
</dbReference>
<accession>A0A381XD91</accession>
<evidence type="ECO:0008006" key="3">
    <source>
        <dbReference type="Google" id="ProtNLM"/>
    </source>
</evidence>
<name>A0A381XD91_9ZZZZ</name>
<keyword evidence="1" id="KW-1133">Transmembrane helix</keyword>
<proteinExistence type="predicted"/>
<keyword evidence="1" id="KW-0812">Transmembrane</keyword>
<protein>
    <recommendedName>
        <fullName evidence="3">Type II secretion system protein GspG C-terminal domain-containing protein</fullName>
    </recommendedName>
</protein>
<reference evidence="2" key="1">
    <citation type="submission" date="2018-05" db="EMBL/GenBank/DDBJ databases">
        <authorList>
            <person name="Lanie J.A."/>
            <person name="Ng W.-L."/>
            <person name="Kazmierczak K.M."/>
            <person name="Andrzejewski T.M."/>
            <person name="Davidsen T.M."/>
            <person name="Wayne K.J."/>
            <person name="Tettelin H."/>
            <person name="Glass J.I."/>
            <person name="Rusch D."/>
            <person name="Podicherti R."/>
            <person name="Tsui H.-C.T."/>
            <person name="Winkler M.E."/>
        </authorList>
    </citation>
    <scope>NUCLEOTIDE SEQUENCE</scope>
</reference>